<dbReference type="InterPro" id="IPR008969">
    <property type="entry name" value="CarboxyPept-like_regulatory"/>
</dbReference>
<dbReference type="NCBIfam" id="TIGR04057">
    <property type="entry name" value="SusC_RagA_signa"/>
    <property type="match status" value="1"/>
</dbReference>
<dbReference type="InterPro" id="IPR023997">
    <property type="entry name" value="TonB-dep_OMP_SusC/RagA_CS"/>
</dbReference>
<dbReference type="InterPro" id="IPR023996">
    <property type="entry name" value="TonB-dep_OMP_SusC/RagA"/>
</dbReference>
<keyword evidence="8" id="KW-0732">Signal</keyword>
<dbReference type="Pfam" id="PF07715">
    <property type="entry name" value="Plug"/>
    <property type="match status" value="1"/>
</dbReference>
<comment type="similarity">
    <text evidence="7">Belongs to the TonB-dependent receptor family.</text>
</comment>
<evidence type="ECO:0000259" key="9">
    <source>
        <dbReference type="Pfam" id="PF07715"/>
    </source>
</evidence>
<reference evidence="10 11" key="1">
    <citation type="submission" date="2021-05" db="EMBL/GenBank/DDBJ databases">
        <title>A Polyphasic approach of four new species of the genus Ohtaekwangia: Ohtaekwangia histidinii sp. nov., Ohtaekwangia cretensis sp. nov., Ohtaekwangia indiensis sp. nov., Ohtaekwangia reichenbachii sp. nov. from diverse environment.</title>
        <authorList>
            <person name="Octaviana S."/>
        </authorList>
    </citation>
    <scope>NUCLEOTIDE SEQUENCE [LARGE SCALE GENOMIC DNA]</scope>
    <source>
        <strain evidence="10 11">PWU37</strain>
    </source>
</reference>
<dbReference type="Pfam" id="PF13715">
    <property type="entry name" value="CarbopepD_reg_2"/>
    <property type="match status" value="1"/>
</dbReference>
<dbReference type="InterPro" id="IPR039426">
    <property type="entry name" value="TonB-dep_rcpt-like"/>
</dbReference>
<comment type="subcellular location">
    <subcellularLocation>
        <location evidence="1 7">Cell outer membrane</location>
        <topology evidence="1 7">Multi-pass membrane protein</topology>
    </subcellularLocation>
</comment>
<protein>
    <submittedName>
        <fullName evidence="10">TonB-dependent receptor</fullName>
    </submittedName>
</protein>
<sequence>MMHILHSSAPAAGGSARSLCRAALCSFMLVVTLVHQAHAQDVTVSGIVTSTEDGAPLPGVSVIIKGTTTGTTTDVSGSYRLQVPNQNAVLIFSFIGYAPQEITVGTQTTVSVNLQSDLTQLSEVVVVGYGTVKKTDLTGSVAAVDPEQIVRRGSLGTVEAVQGQVAGVDISNPSGRPGANFKVQIRGQQSLSGGQPLYVVDGMITENIDFLNPQDIERIDILKDASSTAIYGSRGAYGVVIVTTKRGASVKQKAVISYDGYYGVRDAVRMPDFMDGDKFWNFRQDSYITGFIQAKQAYDSNAGNNATNKDEINRRVAEKDYTDWPSLLIRTGRQMNHWIGISGMGENKLGYTLGMGYQEEEGNIVHDNYKRYNLKANVSQTLNDRWAAGGSVNLSIAEREAGSSNAMVNAFRMSPLLKPYFTDYPDSLIVQPGKDLPYTDFTSSVNPLVDMENASNDTRTYYALANAFVEYTPIRWLSVRTSFSPRFKYEKTGKYFGTNSEGRVATLPDAEINTLESFSYIWDNQVTYNKVIGDHAINAMGLYSLNMFRDETVFASATKLPYNSGFENLATADPTNQRSDSDFKKWTLMSYAVRLNYAWRDKYLFTVSNRWDGASVLAEGHKWASFPSAAVAWKINEESFMSGIRPVDALKLRVSYGLTGNNQNVRPYDTYISVTPLYYDFGGTPLAGYPRTGIVSRSLGWERTQEVDAGVDFSLFSGRVTGTVDYYNKLTKDVILAKSIPFETGGYFDPNDPSKPTGPTVRDNIGKVRNKGVEVALTTVNVSTDALTWTTTFNFARNTNEIVELIGGKVDDIANKWFIGQPINVNYNYVFDGIWQADQVEAAKQYGQTPGQARVKDYGDDNKITPADRRILGTAMPSWTGGFSTTIAYKAFDLSASLYTRQGVQVLSPFHQEFLNFEDRGRAKLDVDWYMQENNVTATRVSNEYPQPKNSGKYWNTENVGFYRDASFVKVKNITLGYTVPTAMLERARISSLRVYANVLNPFVFTDYDGFDPEWADATYANGGISSVTYQFGVNLKF</sequence>
<dbReference type="SUPFAM" id="SSF49464">
    <property type="entry name" value="Carboxypeptidase regulatory domain-like"/>
    <property type="match status" value="1"/>
</dbReference>
<evidence type="ECO:0000256" key="5">
    <source>
        <dbReference type="ARBA" id="ARBA00023136"/>
    </source>
</evidence>
<dbReference type="Gene3D" id="2.40.170.20">
    <property type="entry name" value="TonB-dependent receptor, beta-barrel domain"/>
    <property type="match status" value="1"/>
</dbReference>
<dbReference type="PROSITE" id="PS52016">
    <property type="entry name" value="TONB_DEPENDENT_REC_3"/>
    <property type="match status" value="1"/>
</dbReference>
<organism evidence="10 11">
    <name type="scientific">Dawidia soli</name>
    <dbReference type="NCBI Taxonomy" id="2782352"/>
    <lineage>
        <taxon>Bacteria</taxon>
        <taxon>Pseudomonadati</taxon>
        <taxon>Bacteroidota</taxon>
        <taxon>Cytophagia</taxon>
        <taxon>Cytophagales</taxon>
        <taxon>Chryseotaleaceae</taxon>
        <taxon>Dawidia</taxon>
    </lineage>
</organism>
<feature type="chain" id="PRO_5042929017" evidence="8">
    <location>
        <begin position="40"/>
        <end position="1038"/>
    </location>
</feature>
<dbReference type="InterPro" id="IPR037066">
    <property type="entry name" value="Plug_dom_sf"/>
</dbReference>
<evidence type="ECO:0000256" key="2">
    <source>
        <dbReference type="ARBA" id="ARBA00022448"/>
    </source>
</evidence>
<dbReference type="Gene3D" id="2.170.130.10">
    <property type="entry name" value="TonB-dependent receptor, plug domain"/>
    <property type="match status" value="1"/>
</dbReference>
<evidence type="ECO:0000256" key="1">
    <source>
        <dbReference type="ARBA" id="ARBA00004571"/>
    </source>
</evidence>
<evidence type="ECO:0000313" key="10">
    <source>
        <dbReference type="EMBL" id="MBT1685798.1"/>
    </source>
</evidence>
<dbReference type="AlphaFoldDB" id="A0AAP2D5K9"/>
<dbReference type="EMBL" id="JAHESC010000004">
    <property type="protein sequence ID" value="MBT1685798.1"/>
    <property type="molecule type" value="Genomic_DNA"/>
</dbReference>
<evidence type="ECO:0000256" key="8">
    <source>
        <dbReference type="SAM" id="SignalP"/>
    </source>
</evidence>
<evidence type="ECO:0000256" key="4">
    <source>
        <dbReference type="ARBA" id="ARBA00022692"/>
    </source>
</evidence>
<dbReference type="InterPro" id="IPR036942">
    <property type="entry name" value="Beta-barrel_TonB_sf"/>
</dbReference>
<dbReference type="Proteomes" id="UP001319180">
    <property type="component" value="Unassembled WGS sequence"/>
</dbReference>
<keyword evidence="3 7" id="KW-1134">Transmembrane beta strand</keyword>
<keyword evidence="10" id="KW-0675">Receptor</keyword>
<keyword evidence="6 7" id="KW-0998">Cell outer membrane</keyword>
<dbReference type="NCBIfam" id="TIGR04056">
    <property type="entry name" value="OMP_RagA_SusC"/>
    <property type="match status" value="1"/>
</dbReference>
<feature type="domain" description="TonB-dependent receptor plug" evidence="9">
    <location>
        <begin position="134"/>
        <end position="239"/>
    </location>
</feature>
<keyword evidence="11" id="KW-1185">Reference proteome</keyword>
<dbReference type="SUPFAM" id="SSF56935">
    <property type="entry name" value="Porins"/>
    <property type="match status" value="1"/>
</dbReference>
<evidence type="ECO:0000256" key="3">
    <source>
        <dbReference type="ARBA" id="ARBA00022452"/>
    </source>
</evidence>
<keyword evidence="2 7" id="KW-0813">Transport</keyword>
<dbReference type="Gene3D" id="2.60.40.1120">
    <property type="entry name" value="Carboxypeptidase-like, regulatory domain"/>
    <property type="match status" value="1"/>
</dbReference>
<accession>A0AAP2D5K9</accession>
<feature type="signal peptide" evidence="8">
    <location>
        <begin position="1"/>
        <end position="39"/>
    </location>
</feature>
<evidence type="ECO:0000313" key="11">
    <source>
        <dbReference type="Proteomes" id="UP001319180"/>
    </source>
</evidence>
<name>A0AAP2D5K9_9BACT</name>
<evidence type="ECO:0000256" key="6">
    <source>
        <dbReference type="ARBA" id="ARBA00023237"/>
    </source>
</evidence>
<keyword evidence="5 7" id="KW-0472">Membrane</keyword>
<proteinExistence type="inferred from homology"/>
<dbReference type="RefSeq" id="WP_254089050.1">
    <property type="nucleotide sequence ID" value="NZ_JAHESC010000004.1"/>
</dbReference>
<dbReference type="InterPro" id="IPR012910">
    <property type="entry name" value="Plug_dom"/>
</dbReference>
<dbReference type="GO" id="GO:0009279">
    <property type="term" value="C:cell outer membrane"/>
    <property type="evidence" value="ECO:0007669"/>
    <property type="project" value="UniProtKB-SubCell"/>
</dbReference>
<gene>
    <name evidence="10" type="ORF">KK078_04485</name>
</gene>
<comment type="caution">
    <text evidence="10">The sequence shown here is derived from an EMBL/GenBank/DDBJ whole genome shotgun (WGS) entry which is preliminary data.</text>
</comment>
<keyword evidence="4 7" id="KW-0812">Transmembrane</keyword>
<evidence type="ECO:0000256" key="7">
    <source>
        <dbReference type="PROSITE-ProRule" id="PRU01360"/>
    </source>
</evidence>